<evidence type="ECO:0000256" key="2">
    <source>
        <dbReference type="SAM" id="SignalP"/>
    </source>
</evidence>
<dbReference type="EMBL" id="ML213619">
    <property type="protein sequence ID" value="TFK35649.1"/>
    <property type="molecule type" value="Genomic_DNA"/>
</dbReference>
<sequence length="271" mass="31278">MVWNSLLLLLCQTHLLLGSMSTIKTAVQTIKTWITLYREIYQMKQPDAEMEVESKEGQKSNKTGHDSPYKHIEQNAYEGRQSDEPSVPFPVASVTESPSKEQSAMHEIENLLHELHAGMLGTLNLFLHHELNYTWREASLIASQSQGHGEKHVQNICTWIHQYLASNPEQLPLHHYGKLCTSILHDENFLQLIQLHLQEKAKKGYIQAQDVVEYIENSPEMQKKLQDMGIKCKTISLQQAYHWLAAHGWRYGKEKKGMYIDGHECEDVVKY</sequence>
<gene>
    <name evidence="3" type="ORF">BDQ12DRAFT_668291</name>
</gene>
<feature type="signal peptide" evidence="2">
    <location>
        <begin position="1"/>
        <end position="18"/>
    </location>
</feature>
<accession>A0A5C3LR73</accession>
<name>A0A5C3LR73_9AGAR</name>
<feature type="region of interest" description="Disordered" evidence="1">
    <location>
        <begin position="48"/>
        <end position="69"/>
    </location>
</feature>
<dbReference type="OrthoDB" id="6511194at2759"/>
<dbReference type="Proteomes" id="UP000308652">
    <property type="component" value="Unassembled WGS sequence"/>
</dbReference>
<organism evidence="3 4">
    <name type="scientific">Crucibulum laeve</name>
    <dbReference type="NCBI Taxonomy" id="68775"/>
    <lineage>
        <taxon>Eukaryota</taxon>
        <taxon>Fungi</taxon>
        <taxon>Dikarya</taxon>
        <taxon>Basidiomycota</taxon>
        <taxon>Agaricomycotina</taxon>
        <taxon>Agaricomycetes</taxon>
        <taxon>Agaricomycetidae</taxon>
        <taxon>Agaricales</taxon>
        <taxon>Agaricineae</taxon>
        <taxon>Nidulariaceae</taxon>
        <taxon>Crucibulum</taxon>
    </lineage>
</organism>
<feature type="compositionally biased region" description="Basic and acidic residues" evidence="1">
    <location>
        <begin position="52"/>
        <end position="69"/>
    </location>
</feature>
<keyword evidence="4" id="KW-1185">Reference proteome</keyword>
<reference evidence="3 4" key="1">
    <citation type="journal article" date="2019" name="Nat. Ecol. Evol.">
        <title>Megaphylogeny resolves global patterns of mushroom evolution.</title>
        <authorList>
            <person name="Varga T."/>
            <person name="Krizsan K."/>
            <person name="Foldi C."/>
            <person name="Dima B."/>
            <person name="Sanchez-Garcia M."/>
            <person name="Sanchez-Ramirez S."/>
            <person name="Szollosi G.J."/>
            <person name="Szarkandi J.G."/>
            <person name="Papp V."/>
            <person name="Albert L."/>
            <person name="Andreopoulos W."/>
            <person name="Angelini C."/>
            <person name="Antonin V."/>
            <person name="Barry K.W."/>
            <person name="Bougher N.L."/>
            <person name="Buchanan P."/>
            <person name="Buyck B."/>
            <person name="Bense V."/>
            <person name="Catcheside P."/>
            <person name="Chovatia M."/>
            <person name="Cooper J."/>
            <person name="Damon W."/>
            <person name="Desjardin D."/>
            <person name="Finy P."/>
            <person name="Geml J."/>
            <person name="Haridas S."/>
            <person name="Hughes K."/>
            <person name="Justo A."/>
            <person name="Karasinski D."/>
            <person name="Kautmanova I."/>
            <person name="Kiss B."/>
            <person name="Kocsube S."/>
            <person name="Kotiranta H."/>
            <person name="LaButti K.M."/>
            <person name="Lechner B.E."/>
            <person name="Liimatainen K."/>
            <person name="Lipzen A."/>
            <person name="Lukacs Z."/>
            <person name="Mihaltcheva S."/>
            <person name="Morgado L.N."/>
            <person name="Niskanen T."/>
            <person name="Noordeloos M.E."/>
            <person name="Ohm R.A."/>
            <person name="Ortiz-Santana B."/>
            <person name="Ovrebo C."/>
            <person name="Racz N."/>
            <person name="Riley R."/>
            <person name="Savchenko A."/>
            <person name="Shiryaev A."/>
            <person name="Soop K."/>
            <person name="Spirin V."/>
            <person name="Szebenyi C."/>
            <person name="Tomsovsky M."/>
            <person name="Tulloss R.E."/>
            <person name="Uehling J."/>
            <person name="Grigoriev I.V."/>
            <person name="Vagvolgyi C."/>
            <person name="Papp T."/>
            <person name="Martin F.M."/>
            <person name="Miettinen O."/>
            <person name="Hibbett D.S."/>
            <person name="Nagy L.G."/>
        </authorList>
    </citation>
    <scope>NUCLEOTIDE SEQUENCE [LARGE SCALE GENOMIC DNA]</scope>
    <source>
        <strain evidence="3 4">CBS 166.37</strain>
    </source>
</reference>
<dbReference type="AlphaFoldDB" id="A0A5C3LR73"/>
<evidence type="ECO:0000256" key="1">
    <source>
        <dbReference type="SAM" id="MobiDB-lite"/>
    </source>
</evidence>
<feature type="chain" id="PRO_5023011302" evidence="2">
    <location>
        <begin position="19"/>
        <end position="271"/>
    </location>
</feature>
<keyword evidence="2" id="KW-0732">Signal</keyword>
<evidence type="ECO:0000313" key="3">
    <source>
        <dbReference type="EMBL" id="TFK35649.1"/>
    </source>
</evidence>
<evidence type="ECO:0000313" key="4">
    <source>
        <dbReference type="Proteomes" id="UP000308652"/>
    </source>
</evidence>
<protein>
    <submittedName>
        <fullName evidence="3">Uncharacterized protein</fullName>
    </submittedName>
</protein>
<proteinExistence type="predicted"/>